<name>A0AAN8NMU6_9PEZI</name>
<organism evidence="2 3">
    <name type="scientific">Orbilia javanica</name>
    <dbReference type="NCBI Taxonomy" id="47235"/>
    <lineage>
        <taxon>Eukaryota</taxon>
        <taxon>Fungi</taxon>
        <taxon>Dikarya</taxon>
        <taxon>Ascomycota</taxon>
        <taxon>Pezizomycotina</taxon>
        <taxon>Orbiliomycetes</taxon>
        <taxon>Orbiliales</taxon>
        <taxon>Orbiliaceae</taxon>
        <taxon>Orbilia</taxon>
    </lineage>
</organism>
<proteinExistence type="predicted"/>
<dbReference type="AlphaFoldDB" id="A0AAN8NMU6"/>
<feature type="region of interest" description="Disordered" evidence="1">
    <location>
        <begin position="298"/>
        <end position="321"/>
    </location>
</feature>
<feature type="region of interest" description="Disordered" evidence="1">
    <location>
        <begin position="1"/>
        <end position="50"/>
    </location>
</feature>
<evidence type="ECO:0000256" key="1">
    <source>
        <dbReference type="SAM" id="MobiDB-lite"/>
    </source>
</evidence>
<evidence type="ECO:0000313" key="2">
    <source>
        <dbReference type="EMBL" id="KAK6332966.1"/>
    </source>
</evidence>
<reference evidence="2 3" key="1">
    <citation type="submission" date="2019-10" db="EMBL/GenBank/DDBJ databases">
        <authorList>
            <person name="Palmer J.M."/>
        </authorList>
    </citation>
    <scope>NUCLEOTIDE SEQUENCE [LARGE SCALE GENOMIC DNA]</scope>
    <source>
        <strain evidence="2 3">TWF718</strain>
    </source>
</reference>
<sequence length="321" mass="35630">MSSNNRNGKEPMPSEAGPSSTSALPPTEMGGGGADPDLPAPEEGKASPFKESDAQIAAHFENSEELPSFADLVRTGEIRNPDDGLVNLSYISVDIQLATFCSDVAIKKFNEYKAKGANLPIYNFVDQSMKILKILAVIRVTLVELRLSEDTYIYLQTAAEYLGCQMLVRYAILKQNPEYFRDSEGHWRAIQVARDSYIKQWLKLAKMLTNPDFTPLSKEAKAAKIDIPNGEFHLLLFKLIDPSYSDHVGRKISRFIDKAFGSSKKKECTSGLCNLSPEAQKAIKYHCTCEVSKYQQKKAERAAGQEQPPAFTIDPPSVRPS</sequence>
<evidence type="ECO:0000313" key="3">
    <source>
        <dbReference type="Proteomes" id="UP001313282"/>
    </source>
</evidence>
<dbReference type="EMBL" id="JAVHNR010000009">
    <property type="protein sequence ID" value="KAK6332966.1"/>
    <property type="molecule type" value="Genomic_DNA"/>
</dbReference>
<comment type="caution">
    <text evidence="2">The sequence shown here is derived from an EMBL/GenBank/DDBJ whole genome shotgun (WGS) entry which is preliminary data.</text>
</comment>
<protein>
    <submittedName>
        <fullName evidence="2">Uncharacterized protein</fullName>
    </submittedName>
</protein>
<accession>A0AAN8NMU6</accession>
<dbReference type="Proteomes" id="UP001313282">
    <property type="component" value="Unassembled WGS sequence"/>
</dbReference>
<gene>
    <name evidence="2" type="ORF">TWF718_010793</name>
</gene>
<keyword evidence="3" id="KW-1185">Reference proteome</keyword>